<dbReference type="RefSeq" id="XP_013275583.1">
    <property type="nucleotide sequence ID" value="XM_013420129.1"/>
</dbReference>
<dbReference type="AlphaFoldDB" id="A0A0D2G1S3"/>
<dbReference type="EMBL" id="KN847476">
    <property type="protein sequence ID" value="KIX08447.1"/>
    <property type="molecule type" value="Genomic_DNA"/>
</dbReference>
<dbReference type="Pfam" id="PF20237">
    <property type="entry name" value="DUF6594"/>
    <property type="match status" value="1"/>
</dbReference>
<evidence type="ECO:0000313" key="4">
    <source>
        <dbReference type="Proteomes" id="UP000053617"/>
    </source>
</evidence>
<keyword evidence="1" id="KW-1133">Transmembrane helix</keyword>
<feature type="transmembrane region" description="Helical" evidence="1">
    <location>
        <begin position="212"/>
        <end position="235"/>
    </location>
</feature>
<protein>
    <recommendedName>
        <fullName evidence="2">DUF6594 domain-containing protein</fullName>
    </recommendedName>
</protein>
<keyword evidence="1" id="KW-0812">Transmembrane</keyword>
<feature type="transmembrane region" description="Helical" evidence="1">
    <location>
        <begin position="242"/>
        <end position="261"/>
    </location>
</feature>
<organism evidence="3 4">
    <name type="scientific">Rhinocladiella mackenziei CBS 650.93</name>
    <dbReference type="NCBI Taxonomy" id="1442369"/>
    <lineage>
        <taxon>Eukaryota</taxon>
        <taxon>Fungi</taxon>
        <taxon>Dikarya</taxon>
        <taxon>Ascomycota</taxon>
        <taxon>Pezizomycotina</taxon>
        <taxon>Eurotiomycetes</taxon>
        <taxon>Chaetothyriomycetidae</taxon>
        <taxon>Chaetothyriales</taxon>
        <taxon>Herpotrichiellaceae</taxon>
        <taxon>Rhinocladiella</taxon>
    </lineage>
</organism>
<dbReference type="HOGENOM" id="CLU_051118_2_0_1"/>
<dbReference type="Proteomes" id="UP000053617">
    <property type="component" value="Unassembled WGS sequence"/>
</dbReference>
<name>A0A0D2G1S3_9EURO</name>
<sequence length="290" mass="32867">MEGRTDGYQALSALMGTFPEFSIFRKFSILNCQDLLLLQAQLIQKEGQFLSLMAEERASNDEAGNNLTIDFEAIMDPQNATDGCAKRQREKLLEMREGLLRFHQLETSLPSAHKPALERLRRFLKSGPNRRTFLHDRHYFTWAKKNEYDLTSVAAKNTSNDALSQWFSWFVTDVYHKHWGHERHEHALVVEEWRPRHTPGLTYYPERTIANVVTAVSTILAPVLPTMSALGLYFITDPLLRLGVLVIVSFLFSGALALVGVPRKVDSFTATATFTAVLIVFVGNNTDCTC</sequence>
<dbReference type="InterPro" id="IPR046529">
    <property type="entry name" value="DUF6594"/>
</dbReference>
<keyword evidence="4" id="KW-1185">Reference proteome</keyword>
<evidence type="ECO:0000259" key="2">
    <source>
        <dbReference type="Pfam" id="PF20237"/>
    </source>
</evidence>
<dbReference type="PANTHER" id="PTHR34502">
    <property type="entry name" value="DUF6594 DOMAIN-CONTAINING PROTEIN-RELATED"/>
    <property type="match status" value="1"/>
</dbReference>
<feature type="domain" description="DUF6594" evidence="2">
    <location>
        <begin position="8"/>
        <end position="278"/>
    </location>
</feature>
<dbReference type="OrthoDB" id="3533814at2759"/>
<evidence type="ECO:0000256" key="1">
    <source>
        <dbReference type="SAM" id="Phobius"/>
    </source>
</evidence>
<accession>A0A0D2G1S3</accession>
<dbReference type="PANTHER" id="PTHR34502:SF5">
    <property type="entry name" value="DUF6594 DOMAIN-CONTAINING PROTEIN"/>
    <property type="match status" value="1"/>
</dbReference>
<proteinExistence type="predicted"/>
<dbReference type="STRING" id="1442369.A0A0D2G1S3"/>
<gene>
    <name evidence="3" type="ORF">Z518_03103</name>
</gene>
<keyword evidence="1" id="KW-0472">Membrane</keyword>
<reference evidence="3 4" key="1">
    <citation type="submission" date="2015-01" db="EMBL/GenBank/DDBJ databases">
        <title>The Genome Sequence of Rhinocladiella mackenzie CBS 650.93.</title>
        <authorList>
            <consortium name="The Broad Institute Genomics Platform"/>
            <person name="Cuomo C."/>
            <person name="de Hoog S."/>
            <person name="Gorbushina A."/>
            <person name="Stielow B."/>
            <person name="Teixiera M."/>
            <person name="Abouelleil A."/>
            <person name="Chapman S.B."/>
            <person name="Priest M."/>
            <person name="Young S.K."/>
            <person name="Wortman J."/>
            <person name="Nusbaum C."/>
            <person name="Birren B."/>
        </authorList>
    </citation>
    <scope>NUCLEOTIDE SEQUENCE [LARGE SCALE GENOMIC DNA]</scope>
    <source>
        <strain evidence="3 4">CBS 650.93</strain>
    </source>
</reference>
<dbReference type="GeneID" id="25291174"/>
<evidence type="ECO:0000313" key="3">
    <source>
        <dbReference type="EMBL" id="KIX08447.1"/>
    </source>
</evidence>
<dbReference type="VEuPathDB" id="FungiDB:Z518_03103"/>